<feature type="transmembrane region" description="Helical" evidence="1">
    <location>
        <begin position="21"/>
        <end position="43"/>
    </location>
</feature>
<reference evidence="2" key="1">
    <citation type="submission" date="2022-01" db="EMBL/GenBank/DDBJ databases">
        <title>Genome sequence and assembly of Parabukholderia sp. RG36.</title>
        <authorList>
            <person name="Chhetri G."/>
        </authorList>
    </citation>
    <scope>NUCLEOTIDE SEQUENCE</scope>
    <source>
        <strain evidence="2">RG36</strain>
    </source>
</reference>
<dbReference type="AlphaFoldDB" id="A0A9X1ZXC6"/>
<feature type="transmembrane region" description="Helical" evidence="1">
    <location>
        <begin position="55"/>
        <end position="76"/>
    </location>
</feature>
<dbReference type="Proteomes" id="UP001139308">
    <property type="component" value="Unassembled WGS sequence"/>
</dbReference>
<dbReference type="EMBL" id="JAKLJA010000040">
    <property type="protein sequence ID" value="MCG5077672.1"/>
    <property type="molecule type" value="Genomic_DNA"/>
</dbReference>
<keyword evidence="1" id="KW-0812">Transmembrane</keyword>
<feature type="transmembrane region" description="Helical" evidence="1">
    <location>
        <begin position="445"/>
        <end position="464"/>
    </location>
</feature>
<evidence type="ECO:0000256" key="1">
    <source>
        <dbReference type="SAM" id="Phobius"/>
    </source>
</evidence>
<keyword evidence="1" id="KW-1133">Transmembrane helix</keyword>
<protein>
    <submittedName>
        <fullName evidence="2">Uncharacterized protein</fullName>
    </submittedName>
</protein>
<comment type="caution">
    <text evidence="2">The sequence shown here is derived from an EMBL/GenBank/DDBJ whole genome shotgun (WGS) entry which is preliminary data.</text>
</comment>
<organism evidence="2 3">
    <name type="scientific">Paraburkholderia tagetis</name>
    <dbReference type="NCBI Taxonomy" id="2913261"/>
    <lineage>
        <taxon>Bacteria</taxon>
        <taxon>Pseudomonadati</taxon>
        <taxon>Pseudomonadota</taxon>
        <taxon>Betaproteobacteria</taxon>
        <taxon>Burkholderiales</taxon>
        <taxon>Burkholderiaceae</taxon>
        <taxon>Paraburkholderia</taxon>
    </lineage>
</organism>
<proteinExistence type="predicted"/>
<evidence type="ECO:0000313" key="2">
    <source>
        <dbReference type="EMBL" id="MCG5077672.1"/>
    </source>
</evidence>
<name>A0A9X1ZXC6_9BURK</name>
<keyword evidence="1" id="KW-0472">Membrane</keyword>
<accession>A0A9X1ZXC6</accession>
<sequence length="481" mass="53662">MSFRWDPLIPDELADVKPLSVWVYVALFVVIELIAVALTVTSWPKGVPVASSQFARYALATPLLVWFSLGAMLYLLSDDKLAFNAAVRNACRWNLVTDWQQSSRMGVAVLDSVVLSAEPDLAVRMLGLEGAAPENPGRVMELDDIAAAEGVSRESALAEKLLAPFASRLARAIREDALEIVLQCDRHEMTGEVEAAWERLALPERPRIRWIDNSREIDFAEVWFEDDHRTLPYTSYFVDETPKYRLLLAWHLNDMAKAEPAMSEAAVALLVASRKLMAEQKDTLRPQAWLLRQIVGDADQVDKSLGLLLRANQVPANRIHHFWHGRLKGLAQHATMGAVRDSGLTLAGHDLEQAVGPQAPVARWVMQALAAKMAHYGQGPQLVALPRERGVVLNFVAKEPSAVKLPWKETYDANLFPGPELIAFSSFWVLVMLVAPSKAWGTLETVATCVVVFLIVLSFVLRFWEHRLLVNGFWEEYGGQT</sequence>
<keyword evidence="3" id="KW-1185">Reference proteome</keyword>
<gene>
    <name evidence="2" type="ORF">L5014_30745</name>
</gene>
<feature type="transmembrane region" description="Helical" evidence="1">
    <location>
        <begin position="421"/>
        <end position="439"/>
    </location>
</feature>
<evidence type="ECO:0000313" key="3">
    <source>
        <dbReference type="Proteomes" id="UP001139308"/>
    </source>
</evidence>
<dbReference type="RefSeq" id="WP_238467570.1">
    <property type="nucleotide sequence ID" value="NZ_JAKLJA010000040.1"/>
</dbReference>